<dbReference type="Proteomes" id="UP000020595">
    <property type="component" value="Unassembled WGS sequence"/>
</dbReference>
<reference evidence="1 2" key="1">
    <citation type="submission" date="2014-02" db="EMBL/GenBank/DDBJ databases">
        <title>Comparative genomics and transcriptomics to identify genetic mechanisms underlying the emergence of carbapenem resistant Acinetobacter baumannii (CRAb).</title>
        <authorList>
            <person name="Harris A.D."/>
            <person name="Johnson K.J."/>
            <person name="George J."/>
            <person name="Shefchek K."/>
            <person name="Daugherty S.C."/>
            <person name="Parankush S."/>
            <person name="Sadzewicz L."/>
            <person name="Tallon L."/>
            <person name="Sengamalay N."/>
            <person name="Hazen T.H."/>
            <person name="Rasko D.A."/>
        </authorList>
    </citation>
    <scope>NUCLEOTIDE SEQUENCE [LARGE SCALE GENOMIC DNA]</scope>
    <source>
        <strain evidence="1 2">1295743</strain>
    </source>
</reference>
<organism evidence="1 2">
    <name type="scientific">Acinetobacter baumannii (strain 1295743)</name>
    <dbReference type="NCBI Taxonomy" id="1310613"/>
    <lineage>
        <taxon>Bacteria</taxon>
        <taxon>Pseudomonadati</taxon>
        <taxon>Pseudomonadota</taxon>
        <taxon>Gammaproteobacteria</taxon>
        <taxon>Moraxellales</taxon>
        <taxon>Moraxellaceae</taxon>
        <taxon>Acinetobacter</taxon>
        <taxon>Acinetobacter calcoaceticus/baumannii complex</taxon>
    </lineage>
</organism>
<proteinExistence type="predicted"/>
<evidence type="ECO:0000313" key="2">
    <source>
        <dbReference type="Proteomes" id="UP000020595"/>
    </source>
</evidence>
<dbReference type="Pfam" id="PF18906">
    <property type="entry name" value="Phage_tube_2"/>
    <property type="match status" value="1"/>
</dbReference>
<name>A0A009IKF4_ACIB9</name>
<protein>
    <recommendedName>
        <fullName evidence="3">Major tail protein</fullName>
    </recommendedName>
</protein>
<accession>A0A009IKF4</accession>
<dbReference type="EMBL" id="JEWH01000030">
    <property type="protein sequence ID" value="EXB05204.1"/>
    <property type="molecule type" value="Genomic_DNA"/>
</dbReference>
<evidence type="ECO:0000313" key="1">
    <source>
        <dbReference type="EMBL" id="EXB05204.1"/>
    </source>
</evidence>
<comment type="caution">
    <text evidence="1">The sequence shown here is derived from an EMBL/GenBank/DDBJ whole genome shotgun (WGS) entry which is preliminary data.</text>
</comment>
<dbReference type="InterPro" id="IPR044000">
    <property type="entry name" value="Phage_tube_2"/>
</dbReference>
<evidence type="ECO:0008006" key="3">
    <source>
        <dbReference type="Google" id="ProtNLM"/>
    </source>
</evidence>
<sequence>MSSGAKIRLYYAEEQTPEVLPTTPVWKTVRRVTDGLTENVTTEASSSVADTRFRQGGFATEAEITGSLEVELSIGLFDDFWSAVAMNNWASDVLNFGGNVRKTFTFVKVFEDINQVFIYRGVRINEATMSIATTGKITATFGLMGTLFERTTTNPVISPLPVPELVLVSALNVGDLKVNGETVVGTACMQSLELTINNNMEAIRCIGSKKLTATTYLEKIVDVTVNTQYMFSAQSAAYIDFIKTRDTMPLEFSIEDDAGNGYAFQFPQLEVAEANHPDGGGEDTITVDINYNHIRVSPVITRVIAPVTP</sequence>
<dbReference type="AlphaFoldDB" id="A0A009IKF4"/>
<gene>
    <name evidence="1" type="ORF">J512_2414</name>
</gene>
<dbReference type="PATRIC" id="fig|1310613.3.peg.2323"/>
<dbReference type="RefSeq" id="WP_032051277.1">
    <property type="nucleotide sequence ID" value="NZ_JEWH01000030.1"/>
</dbReference>